<keyword evidence="3" id="KW-1185">Reference proteome</keyword>
<dbReference type="SMART" id="SM01321">
    <property type="entry name" value="Y1_Tnp"/>
    <property type="match status" value="1"/>
</dbReference>
<dbReference type="InterPro" id="IPR052715">
    <property type="entry name" value="RAYT_transposase"/>
</dbReference>
<organism evidence="2 3">
    <name type="scientific">Flavobacterium aquaticum</name>
    <dbReference type="NCBI Taxonomy" id="1236486"/>
    <lineage>
        <taxon>Bacteria</taxon>
        <taxon>Pseudomonadati</taxon>
        <taxon>Bacteroidota</taxon>
        <taxon>Flavobacteriia</taxon>
        <taxon>Flavobacteriales</taxon>
        <taxon>Flavobacteriaceae</taxon>
        <taxon>Flavobacterium</taxon>
    </lineage>
</organism>
<dbReference type="GO" id="GO:0006313">
    <property type="term" value="P:DNA transposition"/>
    <property type="evidence" value="ECO:0007669"/>
    <property type="project" value="InterPro"/>
</dbReference>
<dbReference type="InterPro" id="IPR036515">
    <property type="entry name" value="Transposase_17_sf"/>
</dbReference>
<gene>
    <name evidence="2" type="ORF">B0I03_101161</name>
</gene>
<dbReference type="Proteomes" id="UP000249620">
    <property type="component" value="Unassembled WGS sequence"/>
</dbReference>
<accession>A0A327YWF2</accession>
<dbReference type="GO" id="GO:0004803">
    <property type="term" value="F:transposase activity"/>
    <property type="evidence" value="ECO:0007669"/>
    <property type="project" value="InterPro"/>
</dbReference>
<dbReference type="EMBL" id="QLMI01000001">
    <property type="protein sequence ID" value="RAK25001.1"/>
    <property type="molecule type" value="Genomic_DNA"/>
</dbReference>
<dbReference type="Gene3D" id="3.30.70.1290">
    <property type="entry name" value="Transposase IS200-like"/>
    <property type="match status" value="1"/>
</dbReference>
<evidence type="ECO:0000313" key="2">
    <source>
        <dbReference type="EMBL" id="RAK25001.1"/>
    </source>
</evidence>
<feature type="domain" description="Transposase IS200-like" evidence="1">
    <location>
        <begin position="22"/>
        <end position="179"/>
    </location>
</feature>
<name>A0A327YWF2_9FLAO</name>
<dbReference type="RefSeq" id="WP_111565585.1">
    <property type="nucleotide sequence ID" value="NZ_QLMI01000001.1"/>
</dbReference>
<comment type="caution">
    <text evidence="2">The sequence shown here is derived from an EMBL/GenBank/DDBJ whole genome shotgun (WGS) entry which is preliminary data.</text>
</comment>
<dbReference type="InterPro" id="IPR002686">
    <property type="entry name" value="Transposase_17"/>
</dbReference>
<dbReference type="PANTHER" id="PTHR36966:SF1">
    <property type="entry name" value="REP-ASSOCIATED TYROSINE TRANSPOSASE"/>
    <property type="match status" value="1"/>
</dbReference>
<evidence type="ECO:0000313" key="3">
    <source>
        <dbReference type="Proteomes" id="UP000249620"/>
    </source>
</evidence>
<proteinExistence type="predicted"/>
<sequence length="190" mass="22107">MQNKFKNKYRISSARLQTWDYSNNGAYFITICTQNRHHFFGNINNGIMQLSEIGKLAEQFWYEIPNHFPMVELGNFVVMPNHVHGILIVDKTNDESFSESVETRQCLVSTIHSNTIIGSSRFQNQGKNTISSIVGSYKSIVSKISRQINPNFGWQSRFHDHIIRDSKSFDNIQNYIEQNPLNWSNDKFHT</sequence>
<protein>
    <submittedName>
        <fullName evidence="2">REP element-mobilizing transposase RayT</fullName>
    </submittedName>
</protein>
<dbReference type="OrthoDB" id="9794403at2"/>
<reference evidence="2 3" key="1">
    <citation type="submission" date="2018-06" db="EMBL/GenBank/DDBJ databases">
        <title>Genomic Encyclopedia of Type Strains, Phase III (KMG-III): the genomes of soil and plant-associated and newly described type strains.</title>
        <authorList>
            <person name="Whitman W."/>
        </authorList>
    </citation>
    <scope>NUCLEOTIDE SEQUENCE [LARGE SCALE GENOMIC DNA]</scope>
    <source>
        <strain evidence="2 3">CGMCC 1.12398</strain>
    </source>
</reference>
<dbReference type="SUPFAM" id="SSF143422">
    <property type="entry name" value="Transposase IS200-like"/>
    <property type="match status" value="1"/>
</dbReference>
<dbReference type="AlphaFoldDB" id="A0A327YWF2"/>
<dbReference type="GO" id="GO:0043565">
    <property type="term" value="F:sequence-specific DNA binding"/>
    <property type="evidence" value="ECO:0007669"/>
    <property type="project" value="TreeGrafter"/>
</dbReference>
<evidence type="ECO:0000259" key="1">
    <source>
        <dbReference type="SMART" id="SM01321"/>
    </source>
</evidence>
<dbReference type="PANTHER" id="PTHR36966">
    <property type="entry name" value="REP-ASSOCIATED TYROSINE TRANSPOSASE"/>
    <property type="match status" value="1"/>
</dbReference>